<dbReference type="SUPFAM" id="SSF51556">
    <property type="entry name" value="Metallo-dependent hydrolases"/>
    <property type="match status" value="1"/>
</dbReference>
<dbReference type="Pfam" id="PF01979">
    <property type="entry name" value="Amidohydro_1"/>
    <property type="match status" value="1"/>
</dbReference>
<comment type="pathway">
    <text evidence="1 8">Purine metabolism; guanine degradation; xanthine from guanine: step 1/1.</text>
</comment>
<evidence type="ECO:0000256" key="6">
    <source>
        <dbReference type="ARBA" id="ARBA00022833"/>
    </source>
</evidence>
<dbReference type="Gene3D" id="3.20.20.140">
    <property type="entry name" value="Metal-dependent hydrolases"/>
    <property type="match status" value="1"/>
</dbReference>
<dbReference type="RefSeq" id="WP_200608721.1">
    <property type="nucleotide sequence ID" value="NZ_JAEHHL010000002.1"/>
</dbReference>
<dbReference type="InterPro" id="IPR051607">
    <property type="entry name" value="Metallo-dep_hydrolases"/>
</dbReference>
<keyword evidence="6 8" id="KW-0862">Zinc</keyword>
<accession>A0A8J7M652</accession>
<evidence type="ECO:0000256" key="8">
    <source>
        <dbReference type="RuleBase" id="RU366009"/>
    </source>
</evidence>
<reference evidence="10" key="1">
    <citation type="submission" date="2020-12" db="EMBL/GenBank/DDBJ databases">
        <title>Bacterial taxonomy.</title>
        <authorList>
            <person name="Pan X."/>
        </authorList>
    </citation>
    <scope>NUCLEOTIDE SEQUENCE</scope>
    <source>
        <strain evidence="10">M0105</strain>
    </source>
</reference>
<keyword evidence="5 8" id="KW-0378">Hydrolase</keyword>
<dbReference type="InterPro" id="IPR006680">
    <property type="entry name" value="Amidohydro-rel"/>
</dbReference>
<dbReference type="PANTHER" id="PTHR11271:SF6">
    <property type="entry name" value="GUANINE DEAMINASE"/>
    <property type="match status" value="1"/>
</dbReference>
<proteinExistence type="inferred from homology"/>
<dbReference type="PANTHER" id="PTHR11271">
    <property type="entry name" value="GUANINE DEAMINASE"/>
    <property type="match status" value="1"/>
</dbReference>
<comment type="cofactor">
    <cofactor evidence="8">
        <name>Zn(2+)</name>
        <dbReference type="ChEBI" id="CHEBI:29105"/>
    </cofactor>
    <text evidence="8">Binds 1 zinc ion per subunit.</text>
</comment>
<keyword evidence="4 8" id="KW-0479">Metal-binding</keyword>
<comment type="catalytic activity">
    <reaction evidence="8">
        <text>guanine + H2O + H(+) = xanthine + NH4(+)</text>
        <dbReference type="Rhea" id="RHEA:14665"/>
        <dbReference type="ChEBI" id="CHEBI:15377"/>
        <dbReference type="ChEBI" id="CHEBI:15378"/>
        <dbReference type="ChEBI" id="CHEBI:16235"/>
        <dbReference type="ChEBI" id="CHEBI:17712"/>
        <dbReference type="ChEBI" id="CHEBI:28938"/>
        <dbReference type="EC" id="3.5.4.3"/>
    </reaction>
</comment>
<organism evidence="10 11">
    <name type="scientific">Thermohalobaculum xanthum</name>
    <dbReference type="NCBI Taxonomy" id="2753746"/>
    <lineage>
        <taxon>Bacteria</taxon>
        <taxon>Pseudomonadati</taxon>
        <taxon>Pseudomonadota</taxon>
        <taxon>Alphaproteobacteria</taxon>
        <taxon>Rhodobacterales</taxon>
        <taxon>Paracoccaceae</taxon>
        <taxon>Thermohalobaculum</taxon>
    </lineage>
</organism>
<comment type="similarity">
    <text evidence="2 8">Belongs to the metallo-dependent hydrolases superfamily. ATZ/TRZ family.</text>
</comment>
<comment type="function">
    <text evidence="8">Catalyzes the hydrolytic deamination of guanine, producing xanthine and ammonia.</text>
</comment>
<dbReference type="GO" id="GO:0008892">
    <property type="term" value="F:guanine deaminase activity"/>
    <property type="evidence" value="ECO:0007669"/>
    <property type="project" value="UniProtKB-UniRule"/>
</dbReference>
<dbReference type="NCBIfam" id="NF006679">
    <property type="entry name" value="PRK09228.1"/>
    <property type="match status" value="1"/>
</dbReference>
<gene>
    <name evidence="10" type="primary">guaD</name>
    <name evidence="10" type="ORF">H0I76_07160</name>
</gene>
<comment type="caution">
    <text evidence="10">The sequence shown here is derived from an EMBL/GenBank/DDBJ whole genome shotgun (WGS) entry which is preliminary data.</text>
</comment>
<name>A0A8J7M652_9RHOB</name>
<dbReference type="InterPro" id="IPR032466">
    <property type="entry name" value="Metal_Hydrolase"/>
</dbReference>
<evidence type="ECO:0000313" key="10">
    <source>
        <dbReference type="EMBL" id="MBK0398963.1"/>
    </source>
</evidence>
<dbReference type="FunFam" id="3.20.20.140:FF:000022">
    <property type="entry name" value="Guanine deaminase"/>
    <property type="match status" value="1"/>
</dbReference>
<dbReference type="EC" id="3.5.4.3" evidence="3 7"/>
<dbReference type="GO" id="GO:0006147">
    <property type="term" value="P:guanine catabolic process"/>
    <property type="evidence" value="ECO:0007669"/>
    <property type="project" value="UniProtKB-UniRule"/>
</dbReference>
<dbReference type="Gene3D" id="2.30.40.10">
    <property type="entry name" value="Urease, subunit C, domain 1"/>
    <property type="match status" value="1"/>
</dbReference>
<dbReference type="GO" id="GO:0005829">
    <property type="term" value="C:cytosol"/>
    <property type="evidence" value="ECO:0007669"/>
    <property type="project" value="TreeGrafter"/>
</dbReference>
<feature type="domain" description="Amidohydrolase-related" evidence="9">
    <location>
        <begin position="66"/>
        <end position="427"/>
    </location>
</feature>
<dbReference type="EMBL" id="JAEHHL010000002">
    <property type="protein sequence ID" value="MBK0398963.1"/>
    <property type="molecule type" value="Genomic_DNA"/>
</dbReference>
<evidence type="ECO:0000313" key="11">
    <source>
        <dbReference type="Proteomes" id="UP000655420"/>
    </source>
</evidence>
<evidence type="ECO:0000256" key="2">
    <source>
        <dbReference type="ARBA" id="ARBA00006745"/>
    </source>
</evidence>
<protein>
    <recommendedName>
        <fullName evidence="3 7">Guanine deaminase</fullName>
        <shortName evidence="8">Guanase</shortName>
        <ecNumber evidence="3 7">3.5.4.3</ecNumber>
    </recommendedName>
    <alternativeName>
        <fullName evidence="8">Guanine aminohydrolase</fullName>
    </alternativeName>
</protein>
<evidence type="ECO:0000256" key="7">
    <source>
        <dbReference type="NCBIfam" id="TIGR02967"/>
    </source>
</evidence>
<evidence type="ECO:0000259" key="9">
    <source>
        <dbReference type="Pfam" id="PF01979"/>
    </source>
</evidence>
<dbReference type="InterPro" id="IPR014311">
    <property type="entry name" value="Guanine_deaminase"/>
</dbReference>
<dbReference type="Proteomes" id="UP000655420">
    <property type="component" value="Unassembled WGS sequence"/>
</dbReference>
<evidence type="ECO:0000256" key="4">
    <source>
        <dbReference type="ARBA" id="ARBA00022723"/>
    </source>
</evidence>
<dbReference type="SUPFAM" id="SSF51338">
    <property type="entry name" value="Composite domain of metallo-dependent hydrolases"/>
    <property type="match status" value="2"/>
</dbReference>
<sequence length="434" mass="46562">MTRILRGPLLRFRADPFTSGAEAALGWHEDGAVAVAGERIITVGDAPDVISAHPGAEVASTGGRLIAPGFVDCHLHYPQTRIVASWGAQLLDWLNTYTFPEEARFADAEYAAEVAREFFDLTLANGITTTCSYCTTHPTSSDAYFTEAQARRLRVAGGRTMMDRNAPPDLCDTAQRAYDESKALIARWHGRARATYAITPRFVPTSTPAQLEAAGALWAEHPDCPMQTHLSENPSEIGLVKQLFPDEPDYFGVYQRFGLTGPGSIFGHAIHLTPRERAALAETGAAVAHCPTSNQFLGSGECDVAGLKASGVPIGLATDVGGGSSFSMFDTMKAAYETGQRRGVALSPVHLWWLATEGSARVLRIEQEVGNLEAGREADLVLIDLAATPILAARTARAQTAAEIMFALIVLADERAVSEVWSGGRMVHARGAVR</sequence>
<keyword evidence="11" id="KW-1185">Reference proteome</keyword>
<evidence type="ECO:0000256" key="3">
    <source>
        <dbReference type="ARBA" id="ARBA00012781"/>
    </source>
</evidence>
<dbReference type="NCBIfam" id="TIGR02967">
    <property type="entry name" value="guan_deamin"/>
    <property type="match status" value="1"/>
</dbReference>
<dbReference type="InterPro" id="IPR011059">
    <property type="entry name" value="Metal-dep_hydrolase_composite"/>
</dbReference>
<dbReference type="GO" id="GO:0008270">
    <property type="term" value="F:zinc ion binding"/>
    <property type="evidence" value="ECO:0007669"/>
    <property type="project" value="UniProtKB-UniRule"/>
</dbReference>
<dbReference type="UniPathway" id="UPA00603">
    <property type="reaction ID" value="UER00660"/>
</dbReference>
<evidence type="ECO:0000256" key="1">
    <source>
        <dbReference type="ARBA" id="ARBA00004984"/>
    </source>
</evidence>
<dbReference type="AlphaFoldDB" id="A0A8J7M652"/>
<evidence type="ECO:0000256" key="5">
    <source>
        <dbReference type="ARBA" id="ARBA00022801"/>
    </source>
</evidence>